<dbReference type="EMBL" id="AZLV01000203">
    <property type="protein sequence ID" value="ETJ06842.1"/>
    <property type="molecule type" value="Genomic_DNA"/>
</dbReference>
<accession>W1VLR0</accession>
<feature type="non-terminal residue" evidence="2">
    <location>
        <position position="1"/>
    </location>
</feature>
<feature type="region of interest" description="Disordered" evidence="1">
    <location>
        <begin position="1"/>
        <end position="24"/>
    </location>
</feature>
<organism evidence="2 3">
    <name type="scientific">Actinomyces urogenitalis DORA_12</name>
    <dbReference type="NCBI Taxonomy" id="1403939"/>
    <lineage>
        <taxon>Bacteria</taxon>
        <taxon>Bacillati</taxon>
        <taxon>Actinomycetota</taxon>
        <taxon>Actinomycetes</taxon>
        <taxon>Actinomycetales</taxon>
        <taxon>Actinomycetaceae</taxon>
        <taxon>Actinomyces</taxon>
    </lineage>
</organism>
<dbReference type="AlphaFoldDB" id="W1VLR0"/>
<proteinExistence type="predicted"/>
<evidence type="ECO:0000313" key="3">
    <source>
        <dbReference type="Proteomes" id="UP000018852"/>
    </source>
</evidence>
<reference evidence="2 3" key="1">
    <citation type="submission" date="2013-12" db="EMBL/GenBank/DDBJ databases">
        <title>A Varibaculum cambriense genome reconstructed from a premature infant gut community with otherwise low bacterial novelty that shifts toward anaerobic metabolism during the third week of life.</title>
        <authorList>
            <person name="Brown C.T."/>
            <person name="Sharon I."/>
            <person name="Thomas B.C."/>
            <person name="Castelle C.J."/>
            <person name="Morowitz M.J."/>
            <person name="Banfield J.F."/>
        </authorList>
    </citation>
    <scope>NUCLEOTIDE SEQUENCE [LARGE SCALE GENOMIC DNA]</scope>
    <source>
        <strain evidence="3">DORA_12</strain>
    </source>
</reference>
<name>W1VLR0_9ACTO</name>
<protein>
    <submittedName>
        <fullName evidence="2">Uncharacterized protein</fullName>
    </submittedName>
</protein>
<sequence>EAGESAPAETAEAAPAAEAGTEQA</sequence>
<evidence type="ECO:0000256" key="1">
    <source>
        <dbReference type="SAM" id="MobiDB-lite"/>
    </source>
</evidence>
<dbReference type="Proteomes" id="UP000018852">
    <property type="component" value="Unassembled WGS sequence"/>
</dbReference>
<evidence type="ECO:0000313" key="2">
    <source>
        <dbReference type="EMBL" id="ETJ06842.1"/>
    </source>
</evidence>
<gene>
    <name evidence="2" type="ORF">Q605_AUC00203G0001</name>
</gene>
<comment type="caution">
    <text evidence="2">The sequence shown here is derived from an EMBL/GenBank/DDBJ whole genome shotgun (WGS) entry which is preliminary data.</text>
</comment>